<comment type="caution">
    <text evidence="2">The sequence shown here is derived from an EMBL/GenBank/DDBJ whole genome shotgun (WGS) entry which is preliminary data.</text>
</comment>
<keyword evidence="1" id="KW-0472">Membrane</keyword>
<dbReference type="AlphaFoldDB" id="A0AAV2TBJ3"/>
<evidence type="ECO:0000256" key="1">
    <source>
        <dbReference type="SAM" id="Phobius"/>
    </source>
</evidence>
<dbReference type="PANTHER" id="PTHR12242">
    <property type="entry name" value="OS02G0130600 PROTEIN-RELATED"/>
    <property type="match status" value="1"/>
</dbReference>
<dbReference type="PANTHER" id="PTHR12242:SF1">
    <property type="entry name" value="MYND-TYPE DOMAIN-CONTAINING PROTEIN"/>
    <property type="match status" value="1"/>
</dbReference>
<accession>A0AAV2TBJ3</accession>
<sequence length="330" mass="37048">MSCSQVRSEFSGDRFRLLHPHPSVFCMWRFVDFPGGRSFTVYRVSFTSILVLLLIMDYIWIIGFDGAGSSNHISACLDGSQLAFIFLCLSYCLLTHSAQKWYFLRWEIDGEQKIPYRLPWILLTFSVNAIYATMIIFWVNFNGYSTLEQLLKHTVPGCLVLFDLCLSRLPFYLCHFIYVILVYFIYLSVASFGIFLDYAVGRANATLPEPANPTVWIGGHPLLPDGYSDFGDVRRILITIFGSIAMAIIIHSILVSIAIARDFLLSLCCQTSHVWTEDEPQFSSSGDLFTGRSSLSASTSNGQRNTEQVPVYADNTGYGGVADVSPCTQT</sequence>
<keyword evidence="1" id="KW-0812">Transmembrane</keyword>
<gene>
    <name evidence="2" type="ORF">CDAUBV1_LOCUS7015</name>
</gene>
<name>A0AAV2TBJ3_CALDB</name>
<feature type="transmembrane region" description="Helical" evidence="1">
    <location>
        <begin position="81"/>
        <end position="99"/>
    </location>
</feature>
<dbReference type="Proteomes" id="UP001497525">
    <property type="component" value="Unassembled WGS sequence"/>
</dbReference>
<feature type="transmembrane region" description="Helical" evidence="1">
    <location>
        <begin position="176"/>
        <end position="196"/>
    </location>
</feature>
<protein>
    <submittedName>
        <fullName evidence="2">Uncharacterized protein</fullName>
    </submittedName>
</protein>
<organism evidence="2 3">
    <name type="scientific">Calicophoron daubneyi</name>
    <name type="common">Rumen fluke</name>
    <name type="synonym">Paramphistomum daubneyi</name>
    <dbReference type="NCBI Taxonomy" id="300641"/>
    <lineage>
        <taxon>Eukaryota</taxon>
        <taxon>Metazoa</taxon>
        <taxon>Spiralia</taxon>
        <taxon>Lophotrochozoa</taxon>
        <taxon>Platyhelminthes</taxon>
        <taxon>Trematoda</taxon>
        <taxon>Digenea</taxon>
        <taxon>Plagiorchiida</taxon>
        <taxon>Pronocephalata</taxon>
        <taxon>Paramphistomoidea</taxon>
        <taxon>Paramphistomidae</taxon>
        <taxon>Calicophoron</taxon>
    </lineage>
</organism>
<feature type="transmembrane region" description="Helical" evidence="1">
    <location>
        <begin position="120"/>
        <end position="141"/>
    </location>
</feature>
<dbReference type="GO" id="GO:0016020">
    <property type="term" value="C:membrane"/>
    <property type="evidence" value="ECO:0007669"/>
    <property type="project" value="TreeGrafter"/>
</dbReference>
<proteinExistence type="predicted"/>
<reference evidence="2" key="1">
    <citation type="submission" date="2024-06" db="EMBL/GenBank/DDBJ databases">
        <authorList>
            <person name="Liu X."/>
            <person name="Lenzi L."/>
            <person name="Haldenby T S."/>
            <person name="Uol C."/>
        </authorList>
    </citation>
    <scope>NUCLEOTIDE SEQUENCE</scope>
</reference>
<feature type="transmembrane region" description="Helical" evidence="1">
    <location>
        <begin position="236"/>
        <end position="260"/>
    </location>
</feature>
<feature type="transmembrane region" description="Helical" evidence="1">
    <location>
        <begin position="41"/>
        <end position="61"/>
    </location>
</feature>
<evidence type="ECO:0000313" key="2">
    <source>
        <dbReference type="EMBL" id="CAL5133770.1"/>
    </source>
</evidence>
<evidence type="ECO:0000313" key="3">
    <source>
        <dbReference type="Proteomes" id="UP001497525"/>
    </source>
</evidence>
<keyword evidence="1" id="KW-1133">Transmembrane helix</keyword>
<dbReference type="EMBL" id="CAXLJL010000157">
    <property type="protein sequence ID" value="CAL5133770.1"/>
    <property type="molecule type" value="Genomic_DNA"/>
</dbReference>